<comment type="caution">
    <text evidence="5">The sequence shown here is derived from an EMBL/GenBank/DDBJ whole genome shotgun (WGS) entry which is preliminary data.</text>
</comment>
<dbReference type="Pfam" id="PF04679">
    <property type="entry name" value="DNA_ligase_A_C"/>
    <property type="match status" value="1"/>
</dbReference>
<proteinExistence type="predicted"/>
<dbReference type="InterPro" id="IPR012310">
    <property type="entry name" value="DNA_ligase_ATP-dep_cent"/>
</dbReference>
<dbReference type="Gene3D" id="3.30.1490.70">
    <property type="match status" value="1"/>
</dbReference>
<reference evidence="5 6" key="1">
    <citation type="submission" date="2019-08" db="EMBL/GenBank/DDBJ databases">
        <title>In-depth cultivation of the pig gut microbiome towards novel bacterial diversity and tailored functional studies.</title>
        <authorList>
            <person name="Wylensek D."/>
            <person name="Hitch T.C.A."/>
            <person name="Clavel T."/>
        </authorList>
    </citation>
    <scope>NUCLEOTIDE SEQUENCE [LARGE SCALE GENOMIC DNA]</scope>
    <source>
        <strain evidence="5 6">BL-389-WT-3D</strain>
    </source>
</reference>
<keyword evidence="2 5" id="KW-0436">Ligase</keyword>
<dbReference type="InterPro" id="IPR012309">
    <property type="entry name" value="DNA_ligase_ATP-dep_C"/>
</dbReference>
<dbReference type="EMBL" id="VUMB01000002">
    <property type="protein sequence ID" value="MSS38933.1"/>
    <property type="molecule type" value="Genomic_DNA"/>
</dbReference>
<sequence length="312" mass="35764">MDIFDSKGIKPMLIAEQVDPYDDPDSIFELKVDGIRCIAYCNNTSVDLRNKRDIKLLPRFPELMNIYKSCQKKCILDGELNVLVNGKPDFYEVQKRTLLSDPFKIQLAYTKHPANFVAYDVLYYKDKLITDLPLIERKQILNNVVSENQLISVSRYVETSGKMLFELAKQQNLEGVVGKKKDSLYWFGKRTKDWNKIKVMADYEAIAIAYIPKPNNMTSLVLAKYNANNSLIITNHVTLGVSLSKLKQYGIKYSNCPFLEIPKGHENAVWIEPVVCTIEYMPSEKGGLRQAVFKGIRDDKLSEECRLDKIGE</sequence>
<dbReference type="InterPro" id="IPR012340">
    <property type="entry name" value="NA-bd_OB-fold"/>
</dbReference>
<dbReference type="GO" id="GO:0006297">
    <property type="term" value="P:nucleotide-excision repair, DNA gap filling"/>
    <property type="evidence" value="ECO:0007669"/>
    <property type="project" value="TreeGrafter"/>
</dbReference>
<dbReference type="CDD" id="cd07906">
    <property type="entry name" value="Adenylation_DNA_ligase_LigD_LigC"/>
    <property type="match status" value="1"/>
</dbReference>
<evidence type="ECO:0000256" key="3">
    <source>
        <dbReference type="ARBA" id="ARBA00034003"/>
    </source>
</evidence>
<organism evidence="5 6">
    <name type="scientific">Clostridium scindens (strain JCM 10418 / VPI 12708)</name>
    <dbReference type="NCBI Taxonomy" id="29347"/>
    <lineage>
        <taxon>Bacteria</taxon>
        <taxon>Bacillati</taxon>
        <taxon>Bacillota</taxon>
        <taxon>Clostridia</taxon>
        <taxon>Lachnospirales</taxon>
        <taxon>Lachnospiraceae</taxon>
    </lineage>
</organism>
<comment type="catalytic activity">
    <reaction evidence="3">
        <text>ATP + (deoxyribonucleotide)n-3'-hydroxyl + 5'-phospho-(deoxyribonucleotide)m = (deoxyribonucleotide)n+m + AMP + diphosphate.</text>
        <dbReference type="EC" id="6.5.1.1"/>
    </reaction>
</comment>
<evidence type="ECO:0000313" key="5">
    <source>
        <dbReference type="EMBL" id="MSS38933.1"/>
    </source>
</evidence>
<accession>A0A844F302</accession>
<dbReference type="RefSeq" id="WP_154322694.1">
    <property type="nucleotide sequence ID" value="NZ_CP045695.1"/>
</dbReference>
<gene>
    <name evidence="5" type="ORF">FYJ37_00845</name>
</gene>
<dbReference type="Gene3D" id="3.30.470.30">
    <property type="entry name" value="DNA ligase/mRNA capping enzyme"/>
    <property type="match status" value="1"/>
</dbReference>
<protein>
    <recommendedName>
        <fullName evidence="1">DNA ligase (ATP)</fullName>
        <ecNumber evidence="1">6.5.1.1</ecNumber>
    </recommendedName>
</protein>
<dbReference type="SUPFAM" id="SSF56091">
    <property type="entry name" value="DNA ligase/mRNA capping enzyme, catalytic domain"/>
    <property type="match status" value="1"/>
</dbReference>
<dbReference type="GO" id="GO:0006310">
    <property type="term" value="P:DNA recombination"/>
    <property type="evidence" value="ECO:0007669"/>
    <property type="project" value="InterPro"/>
</dbReference>
<dbReference type="PROSITE" id="PS50160">
    <property type="entry name" value="DNA_LIGASE_A3"/>
    <property type="match status" value="1"/>
</dbReference>
<evidence type="ECO:0000313" key="6">
    <source>
        <dbReference type="Proteomes" id="UP000462363"/>
    </source>
</evidence>
<dbReference type="GO" id="GO:0006303">
    <property type="term" value="P:double-strand break repair via nonhomologous end joining"/>
    <property type="evidence" value="ECO:0007669"/>
    <property type="project" value="TreeGrafter"/>
</dbReference>
<dbReference type="GO" id="GO:0003910">
    <property type="term" value="F:DNA ligase (ATP) activity"/>
    <property type="evidence" value="ECO:0007669"/>
    <property type="project" value="UniProtKB-EC"/>
</dbReference>
<dbReference type="PANTHER" id="PTHR45997:SF1">
    <property type="entry name" value="DNA LIGASE 4"/>
    <property type="match status" value="1"/>
</dbReference>
<dbReference type="GO" id="GO:0003677">
    <property type="term" value="F:DNA binding"/>
    <property type="evidence" value="ECO:0007669"/>
    <property type="project" value="InterPro"/>
</dbReference>
<dbReference type="AlphaFoldDB" id="A0A844F302"/>
<evidence type="ECO:0000256" key="1">
    <source>
        <dbReference type="ARBA" id="ARBA00012727"/>
    </source>
</evidence>
<dbReference type="Proteomes" id="UP000462363">
    <property type="component" value="Unassembled WGS sequence"/>
</dbReference>
<dbReference type="GO" id="GO:0005524">
    <property type="term" value="F:ATP binding"/>
    <property type="evidence" value="ECO:0007669"/>
    <property type="project" value="InterPro"/>
</dbReference>
<evidence type="ECO:0000259" key="4">
    <source>
        <dbReference type="PROSITE" id="PS50160"/>
    </source>
</evidence>
<feature type="domain" description="ATP-dependent DNA ligase family profile" evidence="4">
    <location>
        <begin position="107"/>
        <end position="198"/>
    </location>
</feature>
<evidence type="ECO:0000256" key="2">
    <source>
        <dbReference type="ARBA" id="ARBA00022598"/>
    </source>
</evidence>
<dbReference type="EC" id="6.5.1.1" evidence="1"/>
<dbReference type="SUPFAM" id="SSF50249">
    <property type="entry name" value="Nucleic acid-binding proteins"/>
    <property type="match status" value="1"/>
</dbReference>
<dbReference type="Pfam" id="PF01068">
    <property type="entry name" value="DNA_ligase_A_M"/>
    <property type="match status" value="1"/>
</dbReference>
<name>A0A844F302_CLOSV</name>
<dbReference type="InterPro" id="IPR029710">
    <property type="entry name" value="LIG4"/>
</dbReference>
<dbReference type="PANTHER" id="PTHR45997">
    <property type="entry name" value="DNA LIGASE 4"/>
    <property type="match status" value="1"/>
</dbReference>
<dbReference type="Gene3D" id="2.40.50.140">
    <property type="entry name" value="Nucleic acid-binding proteins"/>
    <property type="match status" value="1"/>
</dbReference>